<dbReference type="InterPro" id="IPR011496">
    <property type="entry name" value="O-GlcNAcase_cat"/>
</dbReference>
<dbReference type="InterPro" id="IPR015882">
    <property type="entry name" value="HEX_bac_N"/>
</dbReference>
<evidence type="ECO:0000259" key="9">
    <source>
        <dbReference type="PROSITE" id="PS51272"/>
    </source>
</evidence>
<dbReference type="Pfam" id="PF02838">
    <property type="entry name" value="Glyco_hydro_20b"/>
    <property type="match status" value="1"/>
</dbReference>
<gene>
    <name evidence="11" type="ORF">GKE90_20615</name>
</gene>
<dbReference type="GO" id="GO:0030313">
    <property type="term" value="C:cell envelope"/>
    <property type="evidence" value="ECO:0007669"/>
    <property type="project" value="UniProtKB-SubCell"/>
</dbReference>
<dbReference type="Gene3D" id="2.60.120.260">
    <property type="entry name" value="Galactose-binding domain-like"/>
    <property type="match status" value="4"/>
</dbReference>
<name>A0A6I2RMP5_FLAPL</name>
<keyword evidence="3 5" id="KW-0378">Hydrolase</keyword>
<evidence type="ECO:0000256" key="7">
    <source>
        <dbReference type="SAM" id="SignalP"/>
    </source>
</evidence>
<dbReference type="SUPFAM" id="SSF49785">
    <property type="entry name" value="Galactose-binding domain-like"/>
    <property type="match status" value="4"/>
</dbReference>
<feature type="signal peptide" evidence="7">
    <location>
        <begin position="1"/>
        <end position="39"/>
    </location>
</feature>
<dbReference type="Pfam" id="PF00395">
    <property type="entry name" value="SLH"/>
    <property type="match status" value="3"/>
</dbReference>
<dbReference type="SUPFAM" id="SSF55545">
    <property type="entry name" value="beta-N-acetylhexosaminidase-like domain"/>
    <property type="match status" value="1"/>
</dbReference>
<dbReference type="Gene3D" id="3.30.379.10">
    <property type="entry name" value="Chitobiase/beta-hexosaminidase domain 2-like"/>
    <property type="match status" value="1"/>
</dbReference>
<organism evidence="11 12">
    <name type="scientific">Flavonifractor plautii</name>
    <name type="common">Fusobacterium plautii</name>
    <dbReference type="NCBI Taxonomy" id="292800"/>
    <lineage>
        <taxon>Bacteria</taxon>
        <taxon>Bacillati</taxon>
        <taxon>Bacillota</taxon>
        <taxon>Clostridia</taxon>
        <taxon>Eubacteriales</taxon>
        <taxon>Oscillospiraceae</taxon>
        <taxon>Flavonifractor</taxon>
    </lineage>
</organism>
<dbReference type="Gene3D" id="3.20.20.80">
    <property type="entry name" value="Glycosidases"/>
    <property type="match status" value="1"/>
</dbReference>
<protein>
    <recommendedName>
        <fullName evidence="13">Hyaluronoglucosaminidase</fullName>
    </recommendedName>
</protein>
<dbReference type="Pfam" id="PF07555">
    <property type="entry name" value="NAGidase"/>
    <property type="match status" value="1"/>
</dbReference>
<evidence type="ECO:0000256" key="1">
    <source>
        <dbReference type="ARBA" id="ARBA00004196"/>
    </source>
</evidence>
<proteinExistence type="inferred from homology"/>
<evidence type="ECO:0000259" key="8">
    <source>
        <dbReference type="PROSITE" id="PS50022"/>
    </source>
</evidence>
<dbReference type="GO" id="GO:1901135">
    <property type="term" value="P:carbohydrate derivative metabolic process"/>
    <property type="evidence" value="ECO:0007669"/>
    <property type="project" value="UniProtKB-ARBA"/>
</dbReference>
<dbReference type="InterPro" id="IPR051822">
    <property type="entry name" value="Glycosyl_Hydrolase_84"/>
</dbReference>
<dbReference type="GO" id="GO:0005975">
    <property type="term" value="P:carbohydrate metabolic process"/>
    <property type="evidence" value="ECO:0007669"/>
    <property type="project" value="UniProtKB-ARBA"/>
</dbReference>
<evidence type="ECO:0000313" key="12">
    <source>
        <dbReference type="Proteomes" id="UP000429811"/>
    </source>
</evidence>
<feature type="region of interest" description="Disordered" evidence="6">
    <location>
        <begin position="1340"/>
        <end position="1378"/>
    </location>
</feature>
<keyword evidence="4 5" id="KW-0326">Glycosidase</keyword>
<evidence type="ECO:0000256" key="5">
    <source>
        <dbReference type="PROSITE-ProRule" id="PRU01353"/>
    </source>
</evidence>
<evidence type="ECO:0000313" key="11">
    <source>
        <dbReference type="EMBL" id="MSB51058.1"/>
    </source>
</evidence>
<keyword evidence="7" id="KW-0732">Signal</keyword>
<evidence type="ECO:0000256" key="6">
    <source>
        <dbReference type="SAM" id="MobiDB-lite"/>
    </source>
</evidence>
<comment type="caution">
    <text evidence="11">The sequence shown here is derived from an EMBL/GenBank/DDBJ whole genome shotgun (WGS) entry which is preliminary data.</text>
</comment>
<feature type="domain" description="F5/8 type C" evidence="8">
    <location>
        <begin position="1319"/>
        <end position="1495"/>
    </location>
</feature>
<feature type="domain" description="SLH" evidence="9">
    <location>
        <begin position="2073"/>
        <end position="2131"/>
    </location>
</feature>
<dbReference type="Pfam" id="PF00754">
    <property type="entry name" value="F5_F8_type_C"/>
    <property type="match status" value="3"/>
</dbReference>
<feature type="domain" description="F5/8 type C" evidence="8">
    <location>
        <begin position="685"/>
        <end position="805"/>
    </location>
</feature>
<feature type="domain" description="SLH" evidence="9">
    <location>
        <begin position="2132"/>
        <end position="2195"/>
    </location>
</feature>
<comment type="similarity">
    <text evidence="5">Belongs to the glycosyl hydrolase 84 family.</text>
</comment>
<dbReference type="InterPro" id="IPR042229">
    <property type="entry name" value="Listeria/Bacterioides_rpt_sf"/>
</dbReference>
<keyword evidence="2" id="KW-0677">Repeat</keyword>
<feature type="domain" description="SLH" evidence="9">
    <location>
        <begin position="2198"/>
        <end position="2258"/>
    </location>
</feature>
<dbReference type="PANTHER" id="PTHR13170">
    <property type="entry name" value="O-GLCNACASE"/>
    <property type="match status" value="1"/>
</dbReference>
<dbReference type="NCBIfam" id="TIGR02543">
    <property type="entry name" value="List_Bact_rpt"/>
    <property type="match status" value="1"/>
</dbReference>
<accession>A0A6I2RMP5</accession>
<feature type="domain" description="GH84" evidence="10">
    <location>
        <begin position="220"/>
        <end position="496"/>
    </location>
</feature>
<dbReference type="InterPro" id="IPR029018">
    <property type="entry name" value="Hex-like_dom2"/>
</dbReference>
<dbReference type="InterPro" id="IPR017853">
    <property type="entry name" value="GH"/>
</dbReference>
<dbReference type="PROSITE" id="PS52009">
    <property type="entry name" value="GH84"/>
    <property type="match status" value="1"/>
</dbReference>
<dbReference type="GO" id="GO:0015929">
    <property type="term" value="F:hexosaminidase activity"/>
    <property type="evidence" value="ECO:0007669"/>
    <property type="project" value="UniProtKB-ARBA"/>
</dbReference>
<comment type="subcellular location">
    <subcellularLocation>
        <location evidence="1">Cell envelope</location>
    </subcellularLocation>
</comment>
<dbReference type="PROSITE" id="PS51272">
    <property type="entry name" value="SLH"/>
    <property type="match status" value="3"/>
</dbReference>
<dbReference type="Pfam" id="PF09479">
    <property type="entry name" value="Flg_new"/>
    <property type="match status" value="1"/>
</dbReference>
<dbReference type="InterPro" id="IPR000421">
    <property type="entry name" value="FA58C"/>
</dbReference>
<dbReference type="PROSITE" id="PS50022">
    <property type="entry name" value="FA58C_3"/>
    <property type="match status" value="2"/>
</dbReference>
<dbReference type="SUPFAM" id="SSF51445">
    <property type="entry name" value="(Trans)glycosidases"/>
    <property type="match status" value="1"/>
</dbReference>
<dbReference type="InterPro" id="IPR013378">
    <property type="entry name" value="InlB-like_B-rpt"/>
</dbReference>
<dbReference type="Proteomes" id="UP000429811">
    <property type="component" value="Unassembled WGS sequence"/>
</dbReference>
<feature type="chain" id="PRO_5026079580" description="Hyaluronoglucosaminidase" evidence="7">
    <location>
        <begin position="40"/>
        <end position="2258"/>
    </location>
</feature>
<reference evidence="11 12" key="1">
    <citation type="journal article" date="2019" name="Nat. Med.">
        <title>A library of human gut bacterial isolates paired with longitudinal multiomics data enables mechanistic microbiome research.</title>
        <authorList>
            <person name="Poyet M."/>
            <person name="Groussin M."/>
            <person name="Gibbons S.M."/>
            <person name="Avila-Pacheco J."/>
            <person name="Jiang X."/>
            <person name="Kearney S.M."/>
            <person name="Perrotta A.R."/>
            <person name="Berdy B."/>
            <person name="Zhao S."/>
            <person name="Lieberman T.D."/>
            <person name="Swanson P.K."/>
            <person name="Smith M."/>
            <person name="Roesemann S."/>
            <person name="Alexander J.E."/>
            <person name="Rich S.A."/>
            <person name="Livny J."/>
            <person name="Vlamakis H."/>
            <person name="Clish C."/>
            <person name="Bullock K."/>
            <person name="Deik A."/>
            <person name="Scott J."/>
            <person name="Pierce K.A."/>
            <person name="Xavier R.J."/>
            <person name="Alm E.J."/>
        </authorList>
    </citation>
    <scope>NUCLEOTIDE SEQUENCE [LARGE SCALE GENOMIC DNA]</scope>
    <source>
        <strain evidence="11 12">BIOML-A5</strain>
    </source>
</reference>
<dbReference type="SUPFAM" id="SSF140657">
    <property type="entry name" value="Hyaluronidase post-catalytic domain-like"/>
    <property type="match status" value="1"/>
</dbReference>
<feature type="region of interest" description="Disordered" evidence="6">
    <location>
        <begin position="1311"/>
        <end position="1330"/>
    </location>
</feature>
<dbReference type="Gene3D" id="1.20.58.460">
    <property type="entry name" value="Hyaluronidase post-catalytic domain-like"/>
    <property type="match status" value="1"/>
</dbReference>
<dbReference type="PANTHER" id="PTHR13170:SF16">
    <property type="entry name" value="PROTEIN O-GLCNACASE"/>
    <property type="match status" value="1"/>
</dbReference>
<evidence type="ECO:0000256" key="4">
    <source>
        <dbReference type="ARBA" id="ARBA00023295"/>
    </source>
</evidence>
<evidence type="ECO:0000256" key="3">
    <source>
        <dbReference type="ARBA" id="ARBA00022801"/>
    </source>
</evidence>
<evidence type="ECO:0000256" key="2">
    <source>
        <dbReference type="ARBA" id="ARBA00022737"/>
    </source>
</evidence>
<evidence type="ECO:0008006" key="13">
    <source>
        <dbReference type="Google" id="ProtNLM"/>
    </source>
</evidence>
<evidence type="ECO:0000259" key="10">
    <source>
        <dbReference type="PROSITE" id="PS52009"/>
    </source>
</evidence>
<dbReference type="EMBL" id="WKPO01000054">
    <property type="protein sequence ID" value="MSB51058.1"/>
    <property type="molecule type" value="Genomic_DNA"/>
</dbReference>
<dbReference type="Gene3D" id="2.60.40.4270">
    <property type="entry name" value="Listeria-Bacteroides repeat domain"/>
    <property type="match status" value="1"/>
</dbReference>
<feature type="active site" description="Proton donor" evidence="5">
    <location>
        <position position="348"/>
    </location>
</feature>
<dbReference type="InterPro" id="IPR008979">
    <property type="entry name" value="Galactose-bd-like_sf"/>
</dbReference>
<dbReference type="InterPro" id="IPR001119">
    <property type="entry name" value="SLH_dom"/>
</dbReference>
<sequence length="2258" mass="243907">MYSGFGQGKDDGKLNWKRKALSLLLSAALVSSLAAPALAMTPPTDSAVPDTLADGFSDDPTRYEIYPVPHHIEYPSDAAKIVPTSTVNVIAEEGIDSYTLAFLREILSSYGLTMNQTDKIASGQTNILLGIHGSEGTADAAAPEPKTYDDLFTSYDKVVDGKYDPYLMAVTADEPRGTITIVGADSDGVYCGLATLQMMFSSFSGRYLLPVTIEDYSNSRFRGFVEGFYGGFDYVGRESQMRSIRDVKGNMYVFASKNDRYHAEDWDKLYPEDELKQIAHLVQVGEETKVDYAWSVHIGKGGFFNGASSDPDSGTKYEKYLENVEKLEVKFQQLYDVGVRNFHILNDDYNSGTNADVVALLNTMNGWLKEKGCGPLVYCCKGYNTAWAGNGAELNALQELDEDIYLYWTGADVNSPINQDNVNWPHSKSGHYTVTWLNYPCSEHAKSGMFLGDISHYVSNADGLTNNLGILSNPVNYPEANKVAYFQLLSWAWNRDSYSTYITQLWEDCFKYLQPEVYDSYLAIARNVSNCPDSGRIPNGFPESEYLKDKLAAVQEKVLSGSGDLKNDPDVQALLDEFAHILSAVEDFRDNCANAALVKELEPWLKSLSGVAQAGKGGLEAAIALADGNLEGAWAGFSSASLGLDQWDNYDTPNYAGTKAKAGSKRLQPFASKVVEYVGAELNTALNPGGLGGGAPTFYGRLGGKNLSATANSDRMFDGKDGTYAAFDSGYVQQQGDYFGVDLGKVQTVTNIRILQGADDSDQNYFHKAVLQCSANGKDWVELTGRVNAQEIHYERPISARYVRLYLEEIGYPNPDDSGYKPDYWTRVREFTVETAGEGGLYTSVEVPESTKVTEDGGVYTLSGLSNVTLAPGGYVGLDLGEVVGVKSISAKDLDGSLTLQYSANGLVWTVCGAEPSPFSARYCRVVNLGEEAVTETLPDLEVTLSDPKLTPSMVKTNVNTVNAGAWANVFDGDVSTYVQTKTNQAEGQYFIFDLGASVPVYDLKFYTHESNDYIYYMDIAIGNSSSPDGEWTTIGTVDNNTQMDPPYRTFSCDGGGREARYLKLTVTQAPPKNQWLILNEIEINKARQQSSSLGAFSGSPVGDFEKTMDGQLSTIFAPGAVTESGGYLQYLISEDNDISSVKILQESGSVCDAAVKVQTADGQWHELGALDMAVSVFDTAGLGGLTALRLEWKPGTSPAIAEIILLSDEGTASADQAPAVLPSIFEVSPVKDTSIEVNFGTPENMVGLPVQGVVTLSGGQRMVLPLEWSCEDYDAEQPGKYTFTGAYDLTGLNLTNPGGFTVTGQVTVRQDPDAVPEEPEPAPSGTPIDLTTSCQVTASGTEQNNDQWAPEKLVDGDSSTRWSAVPNMKQKNDRNPENQTKGVEWVYFDLATGNEMSGDYQENEPIYLTEITVKGTAQNKAWPTDYEIQVSDTAEENSWKTVATFHCDSADHKGTEDQVTELDPNTAQGRYLRILVNGMNIYADAATAVSIDDVVVMGYQADADPAHQAMPLAASQAVDLIHDTDDGAAREVYVSGREVANATGPEFAVDGKEDTYWSGNGMKKQGDATDQLPSWIVVDLGENVESIFNVTMQFNKKVWPTELVIQAATSTYNPTDYADINVFREKRDDGLGDAIKGDNAESANIWHNLATKSCDSLSDTPTVVVDNLSAIPEGTRYLRVFFKSMNGVAAGHAIGLKELNVYGTRFAPVVKVDPEIKSVVPVVATAIAGEVAQARLPGRVVAVLADDSRVALEVTWSLDEADDSPTEEIPVIVTGTITLPDDESVKNTGNVSASMNLTLTDEPKVDGSVPVKVNPSTLTVAAGTDVESLNLPASVSVQMDNGLVVVCPVTWDTSTYDPKLMGPQTITGTYTYDPSHSLLRAAGSGAITGKVEITVIPVRSAPEDVTVSFDSNGGTPVETQTVEYNTPVSKPEDPTRDGFTFDGWYLDYGLERPWDFDRKVTSSLTLYAKWTEDTSDDSHSASSSSGSSSYRARASVRGDGSVELSSNRPRVGQTVTVSIVPGEGMYLAQIQAVTTDGKAVALTKVSENRYTFVQPRGAVTVSATFLPLSGGEETHFFDVEPSAWYAEAVRFVVEQGIMQGIGGGLFDPSGVMNRSMLVTMLHRLAGEPGGGTASFTDVSAGIWYSDAVAWAASAELTGGYGDGRFGPTDAVTREQVAALLFRYAQLQKLELAADQSVPDFSDTASVSGWAKEAMDWAVRTGLLSGKNGGILDPLGTATRAEVATILMRFIQSTAETE</sequence>